<dbReference type="Pfam" id="PF26084">
    <property type="entry name" value="PWI_Topors"/>
    <property type="match status" value="1"/>
</dbReference>
<dbReference type="GO" id="GO:0006513">
    <property type="term" value="P:protein monoubiquitination"/>
    <property type="evidence" value="ECO:0007669"/>
    <property type="project" value="TreeGrafter"/>
</dbReference>
<evidence type="ECO:0000256" key="9">
    <source>
        <dbReference type="PROSITE-ProRule" id="PRU00175"/>
    </source>
</evidence>
<keyword evidence="13" id="KW-1185">Reference proteome</keyword>
<feature type="compositionally biased region" description="Basic and acidic residues" evidence="10">
    <location>
        <begin position="607"/>
        <end position="618"/>
    </location>
</feature>
<feature type="region of interest" description="Disordered" evidence="10">
    <location>
        <begin position="1"/>
        <end position="46"/>
    </location>
</feature>
<feature type="domain" description="RING-type" evidence="11">
    <location>
        <begin position="52"/>
        <end position="91"/>
    </location>
</feature>
<evidence type="ECO:0000259" key="11">
    <source>
        <dbReference type="PROSITE" id="PS50089"/>
    </source>
</evidence>
<evidence type="ECO:0000313" key="13">
    <source>
        <dbReference type="Proteomes" id="UP000015104"/>
    </source>
</evidence>
<feature type="compositionally biased region" description="Basic and acidic residues" evidence="10">
    <location>
        <begin position="518"/>
        <end position="533"/>
    </location>
</feature>
<keyword evidence="4" id="KW-0479">Metal-binding</keyword>
<dbReference type="Proteomes" id="UP000015104">
    <property type="component" value="Unassembled WGS sequence"/>
</dbReference>
<name>T1JX65_TETUR</name>
<dbReference type="Gene3D" id="3.30.40.10">
    <property type="entry name" value="Zinc/RING finger domain, C3HC4 (zinc finger)"/>
    <property type="match status" value="1"/>
</dbReference>
<sequence length="731" mass="83006">MAETGRKKRLPELGRLNGRGFLSKSDFTKEGSPIKPCSGGSPKRPQSPAPNCSICLGGIEDQSFANKCFHSFCKTCLFEWSKVKPECPVCRQGFDSIIFNVKAMDDYEEYNIPRPPSPRRLWSVGAFISESGRWETRDYGSFNILRHRVIHLQDMFDRGRAISNRDTTTNHSPRRLSFYYAINPTAQSNSNTTERTPPRAHESSSRTSGFHFDLSAYFRSLDHIEQRTPAIGTCAHRRYLYENDLWVQPISGRLERECSASFYRNNPAVTHRLLPFLNRELIAIMRTDTESSQSTENLLARIKAAIFEYDIPSIRFRQVVEPFMHDKTHHFLHELFYFAKSPYTIEDYNNHAVYLPRAQVKTLKLESIINRPFAVFTNQEQESDSSTSDSVIEVVDSEQEQGSARDSIRMNVLFPSSPVSTITPTTETTATTTKAPETDVKYHEVKKNFKKSSQELTDSEESLETPLNCLPSTLPQNINVIEDFDNPRPGPSGLCRNNDFNSSNQKSTADGDGSDTEIDVKTNDKPSSKKQEYDSDSGDSDDSIKVVGYKKPIGDRTPEVINISSCCESDNEKKKTDSEDEVADEHEPKRKKPKVNFSSLFHPFKSLKTENGDEKITDSEDSDSEEEKHPKRQKKRRRTRSSHCKRRRVGTNRKLNIDYESTDTSSSDSDLEMAINQISCRRIPSVIVRPNRVNNSTDTFASASQELNNGGSDNITDIHATRASLLCRLLR</sequence>
<keyword evidence="6" id="KW-0862">Zinc</keyword>
<dbReference type="InterPro" id="IPR001841">
    <property type="entry name" value="Znf_RING"/>
</dbReference>
<keyword evidence="5 9" id="KW-0863">Zinc-finger</keyword>
<dbReference type="GO" id="GO:0008270">
    <property type="term" value="F:zinc ion binding"/>
    <property type="evidence" value="ECO:0007669"/>
    <property type="project" value="UniProtKB-KW"/>
</dbReference>
<evidence type="ECO:0000256" key="1">
    <source>
        <dbReference type="ARBA" id="ARBA00000900"/>
    </source>
</evidence>
<dbReference type="OrthoDB" id="6509683at2759"/>
<organism evidence="12 13">
    <name type="scientific">Tetranychus urticae</name>
    <name type="common">Two-spotted spider mite</name>
    <dbReference type="NCBI Taxonomy" id="32264"/>
    <lineage>
        <taxon>Eukaryota</taxon>
        <taxon>Metazoa</taxon>
        <taxon>Ecdysozoa</taxon>
        <taxon>Arthropoda</taxon>
        <taxon>Chelicerata</taxon>
        <taxon>Arachnida</taxon>
        <taxon>Acari</taxon>
        <taxon>Acariformes</taxon>
        <taxon>Trombidiformes</taxon>
        <taxon>Prostigmata</taxon>
        <taxon>Eleutherengona</taxon>
        <taxon>Raphignathae</taxon>
        <taxon>Tetranychoidea</taxon>
        <taxon>Tetranychidae</taxon>
        <taxon>Tetranychus</taxon>
    </lineage>
</organism>
<dbReference type="PROSITE" id="PS50089">
    <property type="entry name" value="ZF_RING_2"/>
    <property type="match status" value="1"/>
</dbReference>
<dbReference type="PANTHER" id="PTHR46077:SF1">
    <property type="entry name" value="TOP1 BINDING ARGININE_SERINE RICH PROTEIN, E3 UBIQUITIN LIGASE"/>
    <property type="match status" value="1"/>
</dbReference>
<dbReference type="InterPro" id="IPR017907">
    <property type="entry name" value="Znf_RING_CS"/>
</dbReference>
<dbReference type="EMBL" id="CAEY01000824">
    <property type="status" value="NOT_ANNOTATED_CDS"/>
    <property type="molecule type" value="Genomic_DNA"/>
</dbReference>
<reference evidence="13" key="1">
    <citation type="submission" date="2011-08" db="EMBL/GenBank/DDBJ databases">
        <authorList>
            <person name="Rombauts S."/>
        </authorList>
    </citation>
    <scope>NUCLEOTIDE SEQUENCE</scope>
    <source>
        <strain evidence="13">London</strain>
    </source>
</reference>
<evidence type="ECO:0000256" key="5">
    <source>
        <dbReference type="ARBA" id="ARBA00022771"/>
    </source>
</evidence>
<evidence type="ECO:0000256" key="7">
    <source>
        <dbReference type="ARBA" id="ARBA00023015"/>
    </source>
</evidence>
<evidence type="ECO:0000256" key="3">
    <source>
        <dbReference type="ARBA" id="ARBA00022679"/>
    </source>
</evidence>
<dbReference type="AlphaFoldDB" id="T1JX65"/>
<evidence type="ECO:0000256" key="10">
    <source>
        <dbReference type="SAM" id="MobiDB-lite"/>
    </source>
</evidence>
<dbReference type="InterPro" id="IPR013083">
    <property type="entry name" value="Znf_RING/FYVE/PHD"/>
</dbReference>
<dbReference type="eggNOG" id="KOG4430">
    <property type="taxonomic scope" value="Eukaryota"/>
</dbReference>
<evidence type="ECO:0000313" key="12">
    <source>
        <dbReference type="EnsemblMetazoa" id="tetur02g10850.1"/>
    </source>
</evidence>
<proteinExistence type="predicted"/>
<keyword evidence="8" id="KW-0804">Transcription</keyword>
<evidence type="ECO:0000256" key="6">
    <source>
        <dbReference type="ARBA" id="ARBA00022833"/>
    </source>
</evidence>
<dbReference type="GO" id="GO:0061630">
    <property type="term" value="F:ubiquitin protein ligase activity"/>
    <property type="evidence" value="ECO:0007669"/>
    <property type="project" value="UniProtKB-EC"/>
</dbReference>
<dbReference type="GO" id="GO:0000209">
    <property type="term" value="P:protein polyubiquitination"/>
    <property type="evidence" value="ECO:0007669"/>
    <property type="project" value="TreeGrafter"/>
</dbReference>
<keyword evidence="7" id="KW-0805">Transcription regulation</keyword>
<dbReference type="PROSITE" id="PS00518">
    <property type="entry name" value="ZF_RING_1"/>
    <property type="match status" value="1"/>
</dbReference>
<dbReference type="SUPFAM" id="SSF57850">
    <property type="entry name" value="RING/U-box"/>
    <property type="match status" value="1"/>
</dbReference>
<feature type="region of interest" description="Disordered" evidence="10">
    <location>
        <begin position="187"/>
        <end position="207"/>
    </location>
</feature>
<dbReference type="KEGG" id="tut:107371109"/>
<reference evidence="12" key="2">
    <citation type="submission" date="2015-06" db="UniProtKB">
        <authorList>
            <consortium name="EnsemblMetazoa"/>
        </authorList>
    </citation>
    <scope>IDENTIFICATION</scope>
</reference>
<feature type="region of interest" description="Disordered" evidence="10">
    <location>
        <begin position="483"/>
        <end position="653"/>
    </location>
</feature>
<feature type="compositionally biased region" description="Low complexity" evidence="10">
    <location>
        <begin position="421"/>
        <end position="435"/>
    </location>
</feature>
<dbReference type="SMART" id="SM00184">
    <property type="entry name" value="RING"/>
    <property type="match status" value="1"/>
</dbReference>
<feature type="compositionally biased region" description="Basic residues" evidence="10">
    <location>
        <begin position="630"/>
        <end position="651"/>
    </location>
</feature>
<comment type="catalytic activity">
    <reaction evidence="1">
        <text>S-ubiquitinyl-[E2 ubiquitin-conjugating enzyme]-L-cysteine + [acceptor protein]-L-lysine = [E2 ubiquitin-conjugating enzyme]-L-cysteine + N(6)-ubiquitinyl-[acceptor protein]-L-lysine.</text>
        <dbReference type="EC" id="2.3.2.27"/>
    </reaction>
</comment>
<evidence type="ECO:0000256" key="8">
    <source>
        <dbReference type="ARBA" id="ARBA00023163"/>
    </source>
</evidence>
<evidence type="ECO:0000256" key="2">
    <source>
        <dbReference type="ARBA" id="ARBA00012483"/>
    </source>
</evidence>
<dbReference type="STRING" id="32264.T1JX65"/>
<dbReference type="EC" id="2.3.2.27" evidence="2"/>
<dbReference type="EnsemblMetazoa" id="tetur02g10850.1">
    <property type="protein sequence ID" value="tetur02g10850.1"/>
    <property type="gene ID" value="tetur02g10850"/>
</dbReference>
<dbReference type="InterPro" id="IPR058745">
    <property type="entry name" value="PWI_Topors"/>
</dbReference>
<dbReference type="OMA" id="FANKCFH"/>
<feature type="compositionally biased region" description="Polar residues" evidence="10">
    <location>
        <begin position="498"/>
        <end position="508"/>
    </location>
</feature>
<accession>T1JX65</accession>
<evidence type="ECO:0000256" key="4">
    <source>
        <dbReference type="ARBA" id="ARBA00022723"/>
    </source>
</evidence>
<dbReference type="Pfam" id="PF13639">
    <property type="entry name" value="zf-RING_2"/>
    <property type="match status" value="1"/>
</dbReference>
<feature type="region of interest" description="Disordered" evidence="10">
    <location>
        <begin position="419"/>
        <end position="439"/>
    </location>
</feature>
<dbReference type="PANTHER" id="PTHR46077">
    <property type="entry name" value="E3 UBIQUITIN-PROTEIN LIGASE TOPORS"/>
    <property type="match status" value="1"/>
</dbReference>
<gene>
    <name evidence="12" type="primary">107371109</name>
</gene>
<keyword evidence="3" id="KW-0808">Transferase</keyword>
<dbReference type="HOGENOM" id="CLU_379163_0_0_1"/>
<protein>
    <recommendedName>
        <fullName evidence="2">RING-type E3 ubiquitin transferase</fullName>
        <ecNumber evidence="2">2.3.2.27</ecNumber>
    </recommendedName>
</protein>